<dbReference type="Gene3D" id="2.40.10.10">
    <property type="entry name" value="Trypsin-like serine proteases"/>
    <property type="match status" value="2"/>
</dbReference>
<dbReference type="Proteomes" id="UP000800036">
    <property type="component" value="Unassembled WGS sequence"/>
</dbReference>
<keyword evidence="3" id="KW-1185">Reference proteome</keyword>
<proteinExistence type="predicted"/>
<accession>A0A6A5V1X9</accession>
<dbReference type="OrthoDB" id="4217619at2759"/>
<feature type="region of interest" description="Disordered" evidence="1">
    <location>
        <begin position="1"/>
        <end position="28"/>
    </location>
</feature>
<dbReference type="AlphaFoldDB" id="A0A6A5V1X9"/>
<sequence length="306" mass="32776">MRRTTRSQSRQGSQTTTATAPLPNTPFLLKNAPQPPSVSWTLSTLFTPKLTGLSRSSTALLNNKRDKLRASISRLRRTTESHLAQALDATLVFVQEEAGTAVCISPTGLLLTCSHCVADDAASALDTSIPHWLIFATGVVVRAVCIAWDARRDLALLQITHAEPPTHSTVLEAANLPSSPTFPCATVSPPVQLVLTTPLLCIGHPGSEDLEASTPGQATGYDVLHVSEGAYCGMAKGQDPQDNSEIGALMHDCWTYWGHSGAPILEKRTAAVVGLHSSWDEETGMRRGVAVEAVRAFLEEYTTLKA</sequence>
<dbReference type="EMBL" id="ML976702">
    <property type="protein sequence ID" value="KAF1970249.1"/>
    <property type="molecule type" value="Genomic_DNA"/>
</dbReference>
<evidence type="ECO:0000313" key="3">
    <source>
        <dbReference type="Proteomes" id="UP000800036"/>
    </source>
</evidence>
<dbReference type="InterPro" id="IPR009003">
    <property type="entry name" value="Peptidase_S1_PA"/>
</dbReference>
<evidence type="ECO:0008006" key="4">
    <source>
        <dbReference type="Google" id="ProtNLM"/>
    </source>
</evidence>
<evidence type="ECO:0000313" key="2">
    <source>
        <dbReference type="EMBL" id="KAF1970249.1"/>
    </source>
</evidence>
<dbReference type="SUPFAM" id="SSF50494">
    <property type="entry name" value="Trypsin-like serine proteases"/>
    <property type="match status" value="1"/>
</dbReference>
<name>A0A6A5V1X9_9PLEO</name>
<dbReference type="Pfam" id="PF13365">
    <property type="entry name" value="Trypsin_2"/>
    <property type="match status" value="1"/>
</dbReference>
<gene>
    <name evidence="2" type="ORF">BU23DRAFT_213311</name>
</gene>
<reference evidence="2" key="1">
    <citation type="journal article" date="2020" name="Stud. Mycol.">
        <title>101 Dothideomycetes genomes: a test case for predicting lifestyles and emergence of pathogens.</title>
        <authorList>
            <person name="Haridas S."/>
            <person name="Albert R."/>
            <person name="Binder M."/>
            <person name="Bloem J."/>
            <person name="Labutti K."/>
            <person name="Salamov A."/>
            <person name="Andreopoulos B."/>
            <person name="Baker S."/>
            <person name="Barry K."/>
            <person name="Bills G."/>
            <person name="Bluhm B."/>
            <person name="Cannon C."/>
            <person name="Castanera R."/>
            <person name="Culley D."/>
            <person name="Daum C."/>
            <person name="Ezra D."/>
            <person name="Gonzalez J."/>
            <person name="Henrissat B."/>
            <person name="Kuo A."/>
            <person name="Liang C."/>
            <person name="Lipzen A."/>
            <person name="Lutzoni F."/>
            <person name="Magnuson J."/>
            <person name="Mondo S."/>
            <person name="Nolan M."/>
            <person name="Ohm R."/>
            <person name="Pangilinan J."/>
            <person name="Park H.-J."/>
            <person name="Ramirez L."/>
            <person name="Alfaro M."/>
            <person name="Sun H."/>
            <person name="Tritt A."/>
            <person name="Yoshinaga Y."/>
            <person name="Zwiers L.-H."/>
            <person name="Turgeon B."/>
            <person name="Goodwin S."/>
            <person name="Spatafora J."/>
            <person name="Crous P."/>
            <person name="Grigoriev I."/>
        </authorList>
    </citation>
    <scope>NUCLEOTIDE SEQUENCE</scope>
    <source>
        <strain evidence="2">CBS 107.79</strain>
    </source>
</reference>
<evidence type="ECO:0000256" key="1">
    <source>
        <dbReference type="SAM" id="MobiDB-lite"/>
    </source>
</evidence>
<dbReference type="InterPro" id="IPR043504">
    <property type="entry name" value="Peptidase_S1_PA_chymotrypsin"/>
</dbReference>
<protein>
    <recommendedName>
        <fullName evidence="4">Trypsin-like serine protease</fullName>
    </recommendedName>
</protein>
<organism evidence="2 3">
    <name type="scientific">Bimuria novae-zelandiae CBS 107.79</name>
    <dbReference type="NCBI Taxonomy" id="1447943"/>
    <lineage>
        <taxon>Eukaryota</taxon>
        <taxon>Fungi</taxon>
        <taxon>Dikarya</taxon>
        <taxon>Ascomycota</taxon>
        <taxon>Pezizomycotina</taxon>
        <taxon>Dothideomycetes</taxon>
        <taxon>Pleosporomycetidae</taxon>
        <taxon>Pleosporales</taxon>
        <taxon>Massarineae</taxon>
        <taxon>Didymosphaeriaceae</taxon>
        <taxon>Bimuria</taxon>
    </lineage>
</organism>